<protein>
    <recommendedName>
        <fullName evidence="2">Arrestin C-terminal-like domain-containing protein</fullName>
    </recommendedName>
</protein>
<feature type="domain" description="Arrestin C-terminal-like" evidence="2">
    <location>
        <begin position="426"/>
        <end position="574"/>
    </location>
</feature>
<feature type="region of interest" description="Disordered" evidence="1">
    <location>
        <begin position="756"/>
        <end position="789"/>
    </location>
</feature>
<dbReference type="Pfam" id="PF02752">
    <property type="entry name" value="Arrestin_C"/>
    <property type="match status" value="1"/>
</dbReference>
<evidence type="ECO:0000259" key="2">
    <source>
        <dbReference type="SMART" id="SM01017"/>
    </source>
</evidence>
<feature type="region of interest" description="Disordered" evidence="1">
    <location>
        <begin position="68"/>
        <end position="194"/>
    </location>
</feature>
<proteinExistence type="predicted"/>
<comment type="caution">
    <text evidence="3">The sequence shown here is derived from an EMBL/GenBank/DDBJ whole genome shotgun (WGS) entry which is preliminary data.</text>
</comment>
<feature type="compositionally biased region" description="Basic and acidic residues" evidence="1">
    <location>
        <begin position="89"/>
        <end position="108"/>
    </location>
</feature>
<evidence type="ECO:0000313" key="4">
    <source>
        <dbReference type="Proteomes" id="UP001175353"/>
    </source>
</evidence>
<dbReference type="Proteomes" id="UP001175353">
    <property type="component" value="Unassembled WGS sequence"/>
</dbReference>
<reference evidence="3" key="1">
    <citation type="submission" date="2023-06" db="EMBL/GenBank/DDBJ databases">
        <title>Black Yeasts Isolated from many extreme environments.</title>
        <authorList>
            <person name="Coleine C."/>
            <person name="Stajich J.E."/>
            <person name="Selbmann L."/>
        </authorList>
    </citation>
    <scope>NUCLEOTIDE SEQUENCE</scope>
    <source>
        <strain evidence="3">CCFEE 5200</strain>
    </source>
</reference>
<dbReference type="InterPro" id="IPR011022">
    <property type="entry name" value="Arrestin_C-like"/>
</dbReference>
<evidence type="ECO:0000256" key="1">
    <source>
        <dbReference type="SAM" id="MobiDB-lite"/>
    </source>
</evidence>
<dbReference type="EMBL" id="JAUJLE010000251">
    <property type="protein sequence ID" value="KAK0964957.1"/>
    <property type="molecule type" value="Genomic_DNA"/>
</dbReference>
<gene>
    <name evidence="3" type="ORF">LTR91_018219</name>
</gene>
<dbReference type="InterPro" id="IPR014756">
    <property type="entry name" value="Ig_E-set"/>
</dbReference>
<dbReference type="InterPro" id="IPR014752">
    <property type="entry name" value="Arrestin-like_C"/>
</dbReference>
<feature type="compositionally biased region" description="Low complexity" evidence="1">
    <location>
        <begin position="155"/>
        <end position="168"/>
    </location>
</feature>
<name>A0AAN6HF82_9PEZI</name>
<dbReference type="AlphaFoldDB" id="A0AAN6HF82"/>
<organism evidence="3 4">
    <name type="scientific">Friedmanniomyces endolithicus</name>
    <dbReference type="NCBI Taxonomy" id="329885"/>
    <lineage>
        <taxon>Eukaryota</taxon>
        <taxon>Fungi</taxon>
        <taxon>Dikarya</taxon>
        <taxon>Ascomycota</taxon>
        <taxon>Pezizomycotina</taxon>
        <taxon>Dothideomycetes</taxon>
        <taxon>Dothideomycetidae</taxon>
        <taxon>Mycosphaerellales</taxon>
        <taxon>Teratosphaeriaceae</taxon>
        <taxon>Friedmanniomyces</taxon>
    </lineage>
</organism>
<sequence length="874" mass="96709">MANRARTCISAARRKKSGDGLLAGQTDTTAQLGRSLYAKRTGAIETAVKSSDWTYLLAAKRNKTIVGHSRDHRTEPNGYVVSPRAYSITEHKEPKKQYGSMKRSESTRSHSLPKRSASSGLRRAAPGIDEYDQRHDAVSSSSYSTSPEQPSCYAVPLSSVPRRSSSFGHSRRSSRDKPFVRRDKPSADALYSIPNRGLGRSPVKDARLRFDPVTAGVAHGVPSRTFMRCPHPMEIVDSPSYKHPRVRLELQASAPISVGGGTVEGFVKVTVDDNERLKQRRTLGIGTISIDLLGYEEVSGGRKASFLALGSELVDSKHSPPPNMVEPTNPLTPGDKFWTTSPSSSALPFVISLPLDTGPPPFSSKYASIRFMLCTTALIRDGCAHYRVRTSQEIQILPTYDPEKALTSLANPLTATDEMVLPRTNGFERIKLTAGLHRQVWVSGSTLFVDVHVLNKTHKHVKRLDLSLERDILCYKHAAAATRERSANQARVFESNHQSVIATDTLRVGSNGWNGIEPHASETRTCVLELPRGHATVKCGKYFEVRYFLTVTTSLSSGKPVSVQLPIILVHMNSLDVVPNSVAQVAAAIEEKRAEQYRHHRRRSSESRRLQHGPLRQRSVSSPARSKDIRRQRSYTQGRAFEAPRQQSLERQRAEKADMDILRHALDSSPRKQKTHLQGLTLKKMGSNISFATIGGRSVGTESPFHAMAFRTPPPKEGPATPGSGAAEGVESRRARMRRMGSFDTLHSKKSLFSRPWQENARPHIRHGGGTSQKADQHARSFKAQGSEHQATIGPHVLGLSNSVSRQPSFEVVGIDTAAAPRPATGQGFRERLDRSRFEFKAVSRKASGGMKDRGMGWWEQMRQKARENHEGWI</sequence>
<accession>A0AAN6HF82</accession>
<keyword evidence="4" id="KW-1185">Reference proteome</keyword>
<dbReference type="SMART" id="SM01017">
    <property type="entry name" value="Arrestin_C"/>
    <property type="match status" value="1"/>
</dbReference>
<evidence type="ECO:0000313" key="3">
    <source>
        <dbReference type="EMBL" id="KAK0964957.1"/>
    </source>
</evidence>
<dbReference type="SUPFAM" id="SSF81296">
    <property type="entry name" value="E set domains"/>
    <property type="match status" value="1"/>
</dbReference>
<dbReference type="Gene3D" id="2.60.40.640">
    <property type="match status" value="1"/>
</dbReference>
<feature type="region of interest" description="Disordered" evidence="1">
    <location>
        <begin position="594"/>
        <end position="654"/>
    </location>
</feature>
<feature type="compositionally biased region" description="Basic and acidic residues" evidence="1">
    <location>
        <begin position="173"/>
        <end position="186"/>
    </location>
</feature>